<dbReference type="AlphaFoldDB" id="A0A379YWD8"/>
<dbReference type="Proteomes" id="UP000254069">
    <property type="component" value="Unassembled WGS sequence"/>
</dbReference>
<sequence>MKKRLSFWQRNKFKLNGVLLLLPIWFLYRSLTPELPVSWSSVSAGPFEVESTPADMAPAYLHHGEYVKDFALRFIAGEVSDIRQGYLNIGPEPLALEVLQQGESGILHGSRHGQHVHAIAPAAFGAADKLWLTLEDWHGRRYVAHWPLPSAWVLVQ</sequence>
<protein>
    <submittedName>
        <fullName evidence="1">Uncharacterized protein</fullName>
    </submittedName>
</protein>
<dbReference type="InterPro" id="IPR016922">
    <property type="entry name" value="UCP029505"/>
</dbReference>
<evidence type="ECO:0000313" key="1">
    <source>
        <dbReference type="EMBL" id="SUI50711.1"/>
    </source>
</evidence>
<organism evidence="1 2">
    <name type="scientific">Shewanella algae</name>
    <dbReference type="NCBI Taxonomy" id="38313"/>
    <lineage>
        <taxon>Bacteria</taxon>
        <taxon>Pseudomonadati</taxon>
        <taxon>Pseudomonadota</taxon>
        <taxon>Gammaproteobacteria</taxon>
        <taxon>Alteromonadales</taxon>
        <taxon>Shewanellaceae</taxon>
        <taxon>Shewanella</taxon>
    </lineage>
</organism>
<dbReference type="PIRSF" id="PIRSF029505">
    <property type="entry name" value="UCP029505"/>
    <property type="match status" value="1"/>
</dbReference>
<reference evidence="1 2" key="1">
    <citation type="submission" date="2018-06" db="EMBL/GenBank/DDBJ databases">
        <authorList>
            <consortium name="Pathogen Informatics"/>
            <person name="Doyle S."/>
        </authorList>
    </citation>
    <scope>NUCLEOTIDE SEQUENCE [LARGE SCALE GENOMIC DNA]</scope>
    <source>
        <strain evidence="1 2">NCTC10738</strain>
    </source>
</reference>
<dbReference type="RefSeq" id="WP_115389127.1">
    <property type="nucleotide sequence ID" value="NZ_JADZHC010000034.1"/>
</dbReference>
<proteinExistence type="predicted"/>
<keyword evidence="2" id="KW-1185">Reference proteome</keyword>
<gene>
    <name evidence="1" type="ORF">NCTC10738_00549</name>
</gene>
<evidence type="ECO:0000313" key="2">
    <source>
        <dbReference type="Proteomes" id="UP000254069"/>
    </source>
</evidence>
<name>A0A379YWD8_9GAMM</name>
<accession>A0A379YWD8</accession>
<dbReference type="EMBL" id="UGYO01000001">
    <property type="protein sequence ID" value="SUI50711.1"/>
    <property type="molecule type" value="Genomic_DNA"/>
</dbReference>